<keyword evidence="1" id="KW-0472">Membrane</keyword>
<organism evidence="2 3">
    <name type="scientific">Candidatus Merdicola faecigallinarum</name>
    <dbReference type="NCBI Taxonomy" id="2840862"/>
    <lineage>
        <taxon>Bacteria</taxon>
        <taxon>Bacillati</taxon>
        <taxon>Bacillota</taxon>
        <taxon>Clostridia</taxon>
        <taxon>Candidatus Merdicola</taxon>
    </lineage>
</organism>
<reference evidence="2" key="2">
    <citation type="journal article" date="2021" name="PeerJ">
        <title>Extensive microbial diversity within the chicken gut microbiome revealed by metagenomics and culture.</title>
        <authorList>
            <person name="Gilroy R."/>
            <person name="Ravi A."/>
            <person name="Getino M."/>
            <person name="Pursley I."/>
            <person name="Horton D.L."/>
            <person name="Alikhan N.F."/>
            <person name="Baker D."/>
            <person name="Gharbi K."/>
            <person name="Hall N."/>
            <person name="Watson M."/>
            <person name="Adriaenssens E.M."/>
            <person name="Foster-Nyarko E."/>
            <person name="Jarju S."/>
            <person name="Secka A."/>
            <person name="Antonio M."/>
            <person name="Oren A."/>
            <person name="Chaudhuri R.R."/>
            <person name="La Ragione R."/>
            <person name="Hildebrand F."/>
            <person name="Pallen M.J."/>
        </authorList>
    </citation>
    <scope>NUCLEOTIDE SEQUENCE</scope>
    <source>
        <strain evidence="2">CHK195-15760</strain>
    </source>
</reference>
<gene>
    <name evidence="2" type="ORF">IAB70_02780</name>
</gene>
<reference evidence="2" key="1">
    <citation type="submission" date="2020-10" db="EMBL/GenBank/DDBJ databases">
        <authorList>
            <person name="Gilroy R."/>
        </authorList>
    </citation>
    <scope>NUCLEOTIDE SEQUENCE</scope>
    <source>
        <strain evidence="2">CHK195-15760</strain>
    </source>
</reference>
<dbReference type="Gene3D" id="1.10.287.4300">
    <property type="entry name" value="Stage III sporulation protein AH-like"/>
    <property type="match status" value="1"/>
</dbReference>
<evidence type="ECO:0000313" key="2">
    <source>
        <dbReference type="EMBL" id="HIU51536.1"/>
    </source>
</evidence>
<dbReference type="Proteomes" id="UP000824093">
    <property type="component" value="Unassembled WGS sequence"/>
</dbReference>
<comment type="caution">
    <text evidence="2">The sequence shown here is derived from an EMBL/GenBank/DDBJ whole genome shotgun (WGS) entry which is preliminary data.</text>
</comment>
<feature type="transmembrane region" description="Helical" evidence="1">
    <location>
        <begin position="12"/>
        <end position="28"/>
    </location>
</feature>
<evidence type="ECO:0000313" key="3">
    <source>
        <dbReference type="Proteomes" id="UP000824093"/>
    </source>
</evidence>
<name>A0A9D1M110_9FIRM</name>
<dbReference type="Pfam" id="PF12685">
    <property type="entry name" value="SpoIIIAH"/>
    <property type="match status" value="1"/>
</dbReference>
<dbReference type="EMBL" id="DVNH01000019">
    <property type="protein sequence ID" value="HIU51536.1"/>
    <property type="molecule type" value="Genomic_DNA"/>
</dbReference>
<dbReference type="InterPro" id="IPR024232">
    <property type="entry name" value="SpoIIIAH"/>
</dbReference>
<accession>A0A9D1M110</accession>
<evidence type="ECO:0000256" key="1">
    <source>
        <dbReference type="SAM" id="Phobius"/>
    </source>
</evidence>
<protein>
    <submittedName>
        <fullName evidence="2">SpoIIIAH-like family protein</fullName>
    </submittedName>
</protein>
<proteinExistence type="predicted"/>
<sequence length="206" mass="22913">MNMKVIKKNQVIIFAIALMLMAAGYLSYDARNKESLVSANIVEENKIAGIGDAKLVSSNNVVMENTQANVLSGENITNQMTQETGQVSSNAEDNYFSTSRLGRDTMYSQMIESYQKILENESISQEQKTIATQEINNINTTKNAIMIAENLIKTKGFQDVVIFVNGQSISVILQGDELKQEEIAQVQNIVAREMKAEIENIHISNK</sequence>
<keyword evidence="1" id="KW-1133">Transmembrane helix</keyword>
<dbReference type="InterPro" id="IPR038503">
    <property type="entry name" value="SpoIIIAH_sf"/>
</dbReference>
<dbReference type="AlphaFoldDB" id="A0A9D1M110"/>
<keyword evidence="1" id="KW-0812">Transmembrane</keyword>